<reference evidence="4 5" key="2">
    <citation type="journal article" date="2021" name="J. Hered.">
        <title>Feather Gene Expression Elucidates the Developmental Basis of Plumage Iridescence in African Starlings.</title>
        <authorList>
            <person name="Rubenstein D.R."/>
            <person name="Corvelo A."/>
            <person name="MacManes M.D."/>
            <person name="Maia R."/>
            <person name="Narzisi G."/>
            <person name="Rousaki A."/>
            <person name="Vandenabeele P."/>
            <person name="Shawkey M.D."/>
            <person name="Solomon J."/>
        </authorList>
    </citation>
    <scope>NUCLEOTIDE SEQUENCE [LARGE SCALE GENOMIC DNA]</scope>
    <source>
        <strain evidence="4">SS15</strain>
    </source>
</reference>
<evidence type="ECO:0000256" key="2">
    <source>
        <dbReference type="SAM" id="SignalP"/>
    </source>
</evidence>
<organism evidence="3">
    <name type="scientific">Lamprotornis superbus</name>
    <dbReference type="NCBI Taxonomy" id="245042"/>
    <lineage>
        <taxon>Eukaryota</taxon>
        <taxon>Metazoa</taxon>
        <taxon>Chordata</taxon>
        <taxon>Craniata</taxon>
        <taxon>Vertebrata</taxon>
        <taxon>Euteleostomi</taxon>
        <taxon>Archelosauria</taxon>
        <taxon>Archosauria</taxon>
        <taxon>Dinosauria</taxon>
        <taxon>Saurischia</taxon>
        <taxon>Theropoda</taxon>
        <taxon>Coelurosauria</taxon>
        <taxon>Aves</taxon>
        <taxon>Neognathae</taxon>
        <taxon>Neoaves</taxon>
        <taxon>Telluraves</taxon>
        <taxon>Australaves</taxon>
        <taxon>Passeriformes</taxon>
        <taxon>Sturnidae</taxon>
        <taxon>Lamprotornis</taxon>
    </lineage>
</organism>
<dbReference type="Proteomes" id="UP000618051">
    <property type="component" value="Unassembled WGS sequence"/>
</dbReference>
<feature type="transmembrane region" description="Helical" evidence="1">
    <location>
        <begin position="280"/>
        <end position="302"/>
    </location>
</feature>
<comment type="caution">
    <text evidence="3">The sequence shown here is derived from an EMBL/GenBank/DDBJ whole genome shotgun (WGS) entry which is preliminary data.</text>
</comment>
<dbReference type="InterPro" id="IPR019172">
    <property type="entry name" value="Osteopetrosis-assoc_TM_1"/>
</dbReference>
<keyword evidence="1" id="KW-0812">Transmembrane</keyword>
<feature type="chain" id="PRO_5032520908" description="OSTM1 protein" evidence="2">
    <location>
        <begin position="26"/>
        <end position="375"/>
    </location>
</feature>
<sequence length="375" mass="41176">MAPPWCFCWALLPVLALALLGLAAAAGPRQTPALELAQELAEELWSAGLPGDLPELEPECRSLLAAFAEGSAALTGCLGRRARPVRLCQGCHGHYRRLLAQYGSIASAVGNSSESHNCAKSILTSDRLQIVVTLSEFFNETWEAANCANCLKNSSEGLSNSTEEFLDLFNKSLTCFEHNLQGQAIDLSPNNYTEVCKNCNETYTKLNDLYNHLQRMNRQGGESAHSAHLCIDVEDADCFFLWARAVGAAVPLAGWCPVMNITRKLWSRTFNCSLPCSDTVPVIAVSSFILFLPIIFYLSSFLHSKQKKRILILPKRIQSNANLGLRLLYFLWHLAPSTGESLRELLDLAVTLTNFQRSSSRAPAFIANIPGISAL</sequence>
<reference evidence="4" key="3">
    <citation type="submission" date="2022-01" db="EMBL/GenBank/DDBJ databases">
        <authorList>
            <person name="Rubenstein D.R."/>
        </authorList>
    </citation>
    <scope>NUCLEOTIDE SEQUENCE</scope>
    <source>
        <strain evidence="4">SS15</strain>
        <tissue evidence="4">Liver</tissue>
    </source>
</reference>
<name>A0A835U2U6_9PASS</name>
<evidence type="ECO:0000313" key="3">
    <source>
        <dbReference type="EMBL" id="KAG0137371.1"/>
    </source>
</evidence>
<keyword evidence="1" id="KW-1133">Transmembrane helix</keyword>
<feature type="signal peptide" evidence="2">
    <location>
        <begin position="1"/>
        <end position="25"/>
    </location>
</feature>
<dbReference type="PANTHER" id="PTHR15644">
    <property type="entry name" value="OSTEOPETROSIS ASSOCIATED TRANSMEMBRANE PROTEIN 1"/>
    <property type="match status" value="1"/>
</dbReference>
<proteinExistence type="predicted"/>
<evidence type="ECO:0000313" key="5">
    <source>
        <dbReference type="Proteomes" id="UP000618051"/>
    </source>
</evidence>
<dbReference type="Pfam" id="PF09777">
    <property type="entry name" value="OSTMP1"/>
    <property type="match status" value="2"/>
</dbReference>
<dbReference type="OrthoDB" id="8021850at2759"/>
<evidence type="ECO:0000256" key="1">
    <source>
        <dbReference type="SAM" id="Phobius"/>
    </source>
</evidence>
<protein>
    <recommendedName>
        <fullName evidence="6">OSTM1 protein</fullName>
    </recommendedName>
</protein>
<keyword evidence="2" id="KW-0732">Signal</keyword>
<accession>A0A835U2U6</accession>
<dbReference type="EMBL" id="JADDUC010000001">
    <property type="protein sequence ID" value="KAG0137371.1"/>
    <property type="molecule type" value="Genomic_DNA"/>
</dbReference>
<dbReference type="EMBL" id="JADDUC020000003">
    <property type="protein sequence ID" value="KAI1241038.1"/>
    <property type="molecule type" value="Genomic_DNA"/>
</dbReference>
<gene>
    <name evidence="3" type="ORF">IHE44_000221</name>
    <name evidence="4" type="ORF">IHE44_0009497</name>
</gene>
<keyword evidence="1" id="KW-0472">Membrane</keyword>
<dbReference type="AlphaFoldDB" id="A0A835U2U6"/>
<keyword evidence="5" id="KW-1185">Reference proteome</keyword>
<evidence type="ECO:0000313" key="4">
    <source>
        <dbReference type="EMBL" id="KAI1241038.1"/>
    </source>
</evidence>
<dbReference type="PANTHER" id="PTHR15644:SF2">
    <property type="entry name" value="OSTEOPETROSIS-ASSOCIATED TRANSMEMBRANE PROTEIN 1"/>
    <property type="match status" value="1"/>
</dbReference>
<evidence type="ECO:0008006" key="6">
    <source>
        <dbReference type="Google" id="ProtNLM"/>
    </source>
</evidence>
<reference evidence="3" key="1">
    <citation type="submission" date="2020-10" db="EMBL/GenBank/DDBJ databases">
        <title>Feather gene expression reveals the developmental basis of iridescence in African starlings.</title>
        <authorList>
            <person name="Rubenstein D.R."/>
        </authorList>
    </citation>
    <scope>NUCLEOTIDE SEQUENCE</scope>
    <source>
        <strain evidence="3">SS15</strain>
        <tissue evidence="3">Liver</tissue>
    </source>
</reference>
<dbReference type="GO" id="GO:0005829">
    <property type="term" value="C:cytosol"/>
    <property type="evidence" value="ECO:0007669"/>
    <property type="project" value="TreeGrafter"/>
</dbReference>